<evidence type="ECO:0000313" key="2">
    <source>
        <dbReference type="Proteomes" id="UP001321473"/>
    </source>
</evidence>
<accession>A0AAQ4DU66</accession>
<dbReference type="EMBL" id="JARKHS020026785">
    <property type="protein sequence ID" value="KAK8766006.1"/>
    <property type="molecule type" value="Genomic_DNA"/>
</dbReference>
<name>A0AAQ4DU66_AMBAM</name>
<proteinExistence type="predicted"/>
<gene>
    <name evidence="1" type="ORF">V5799_007208</name>
</gene>
<keyword evidence="2" id="KW-1185">Reference proteome</keyword>
<protein>
    <submittedName>
        <fullName evidence="1">Uncharacterized protein</fullName>
    </submittedName>
</protein>
<reference evidence="1 2" key="1">
    <citation type="journal article" date="2023" name="Arcadia Sci">
        <title>De novo assembly of a long-read Amblyomma americanum tick genome.</title>
        <authorList>
            <person name="Chou S."/>
            <person name="Poskanzer K.E."/>
            <person name="Rollins M."/>
            <person name="Thuy-Boun P.S."/>
        </authorList>
    </citation>
    <scope>NUCLEOTIDE SEQUENCE [LARGE SCALE GENOMIC DNA]</scope>
    <source>
        <strain evidence="1">F_SG_1</strain>
        <tissue evidence="1">Salivary glands</tissue>
    </source>
</reference>
<evidence type="ECO:0000313" key="1">
    <source>
        <dbReference type="EMBL" id="KAK8766006.1"/>
    </source>
</evidence>
<comment type="caution">
    <text evidence="1">The sequence shown here is derived from an EMBL/GenBank/DDBJ whole genome shotgun (WGS) entry which is preliminary data.</text>
</comment>
<sequence>MTSWSPLLTAALVKLNRGRVLVREENLRRASYTVCDRPQLRYACSTPGFYFLGINHVQLNVVRTTRALWCTPCTQEENG</sequence>
<dbReference type="AlphaFoldDB" id="A0AAQ4DU66"/>
<dbReference type="Proteomes" id="UP001321473">
    <property type="component" value="Unassembled WGS sequence"/>
</dbReference>
<organism evidence="1 2">
    <name type="scientific">Amblyomma americanum</name>
    <name type="common">Lone star tick</name>
    <dbReference type="NCBI Taxonomy" id="6943"/>
    <lineage>
        <taxon>Eukaryota</taxon>
        <taxon>Metazoa</taxon>
        <taxon>Ecdysozoa</taxon>
        <taxon>Arthropoda</taxon>
        <taxon>Chelicerata</taxon>
        <taxon>Arachnida</taxon>
        <taxon>Acari</taxon>
        <taxon>Parasitiformes</taxon>
        <taxon>Ixodida</taxon>
        <taxon>Ixodoidea</taxon>
        <taxon>Ixodidae</taxon>
        <taxon>Amblyomminae</taxon>
        <taxon>Amblyomma</taxon>
    </lineage>
</organism>